<evidence type="ECO:0000313" key="2">
    <source>
        <dbReference type="Proteomes" id="UP000317909"/>
    </source>
</evidence>
<dbReference type="EMBL" id="CP036339">
    <property type="protein sequence ID" value="QDT74573.1"/>
    <property type="molecule type" value="Genomic_DNA"/>
</dbReference>
<name>A0A517U1T5_9BACT</name>
<reference evidence="1 2" key="1">
    <citation type="submission" date="2019-02" db="EMBL/GenBank/DDBJ databases">
        <title>Deep-cultivation of Planctomycetes and their phenomic and genomic characterization uncovers novel biology.</title>
        <authorList>
            <person name="Wiegand S."/>
            <person name="Jogler M."/>
            <person name="Boedeker C."/>
            <person name="Pinto D."/>
            <person name="Vollmers J."/>
            <person name="Rivas-Marin E."/>
            <person name="Kohn T."/>
            <person name="Peeters S.H."/>
            <person name="Heuer A."/>
            <person name="Rast P."/>
            <person name="Oberbeckmann S."/>
            <person name="Bunk B."/>
            <person name="Jeske O."/>
            <person name="Meyerdierks A."/>
            <person name="Storesund J.E."/>
            <person name="Kallscheuer N."/>
            <person name="Luecker S."/>
            <person name="Lage O.M."/>
            <person name="Pohl T."/>
            <person name="Merkel B.J."/>
            <person name="Hornburger P."/>
            <person name="Mueller R.-W."/>
            <person name="Bruemmer F."/>
            <person name="Labrenz M."/>
            <person name="Spormann A.M."/>
            <person name="Op den Camp H."/>
            <person name="Overmann J."/>
            <person name="Amann R."/>
            <person name="Jetten M.S.M."/>
            <person name="Mascher T."/>
            <person name="Medema M.H."/>
            <person name="Devos D.P."/>
            <person name="Kaster A.-K."/>
            <person name="Ovreas L."/>
            <person name="Rohde M."/>
            <person name="Galperin M.Y."/>
            <person name="Jogler C."/>
        </authorList>
    </citation>
    <scope>NUCLEOTIDE SEQUENCE [LARGE SCALE GENOMIC DNA]</scope>
    <source>
        <strain evidence="1 2">I41</strain>
    </source>
</reference>
<evidence type="ECO:0000313" key="1">
    <source>
        <dbReference type="EMBL" id="QDT74573.1"/>
    </source>
</evidence>
<sequence length="171" mass="18579">MGDLICFDCAGATLGIIADEIDRLDAASATRDGAGEKQRRNVAILRAAEATHSASMSFPEILAMLNAAGVDCYFVDYCSMKTTYYAGGDAVSCPVSYNDMPPIADGFDVELLTAAMLDSQTKDQSHESFSRRVVEAGVFGYFAFLKGRRVTYLSRSGAQHTEWFPDVRTDT</sequence>
<dbReference type="InterPro" id="IPR036696">
    <property type="entry name" value="YdfO-like_sf"/>
</dbReference>
<proteinExistence type="predicted"/>
<dbReference type="AlphaFoldDB" id="A0A517U1T5"/>
<keyword evidence="2" id="KW-1185">Reference proteome</keyword>
<dbReference type="SUPFAM" id="SSF160419">
    <property type="entry name" value="YdfO-like"/>
    <property type="match status" value="1"/>
</dbReference>
<gene>
    <name evidence="1" type="ORF">I41_37700</name>
</gene>
<dbReference type="Proteomes" id="UP000317909">
    <property type="component" value="Chromosome"/>
</dbReference>
<accession>A0A517U1T5</accession>
<dbReference type="KEGG" id="llh:I41_37700"/>
<protein>
    <recommendedName>
        <fullName evidence="3">DUF1398 domain-containing protein</fullName>
    </recommendedName>
</protein>
<organism evidence="1 2">
    <name type="scientific">Lacipirellula limnantheis</name>
    <dbReference type="NCBI Taxonomy" id="2528024"/>
    <lineage>
        <taxon>Bacteria</taxon>
        <taxon>Pseudomonadati</taxon>
        <taxon>Planctomycetota</taxon>
        <taxon>Planctomycetia</taxon>
        <taxon>Pirellulales</taxon>
        <taxon>Lacipirellulaceae</taxon>
        <taxon>Lacipirellula</taxon>
    </lineage>
</organism>
<evidence type="ECO:0008006" key="3">
    <source>
        <dbReference type="Google" id="ProtNLM"/>
    </source>
</evidence>